<name>A0A845R1K8_9CLOT</name>
<accession>A0A845R1K8</accession>
<dbReference type="Proteomes" id="UP000467132">
    <property type="component" value="Unassembled WGS sequence"/>
</dbReference>
<sequence>MSLLGKIVEFKKRVKSKGTIYIADNTNYLSVKADLYLLCKPYTDSLPKNSALAKELSPSLELYLLKQAKLSKAIFKTDFKEFKEKYLRELQNRIDSINAINDIKHMLNQNNTICLFDNCKLEEYCHLNILGELFQDKGYKVQYIKSKE</sequence>
<keyword evidence="3" id="KW-1185">Reference proteome</keyword>
<proteinExistence type="predicted"/>
<dbReference type="EMBL" id="QXXA01000013">
    <property type="protein sequence ID" value="NBI07606.1"/>
    <property type="molecule type" value="Genomic_DNA"/>
</dbReference>
<comment type="caution">
    <text evidence="2">The sequence shown here is derived from an EMBL/GenBank/DDBJ whole genome shotgun (WGS) entry which is preliminary data.</text>
</comment>
<dbReference type="InterPro" id="IPR054495">
    <property type="entry name" value="DUF488-N3a"/>
</dbReference>
<gene>
    <name evidence="2" type="ORF">D3Z33_12160</name>
</gene>
<protein>
    <submittedName>
        <fullName evidence="2">DUF488 family protein</fullName>
    </submittedName>
</protein>
<dbReference type="Pfam" id="PF22751">
    <property type="entry name" value="DUF488-N3a"/>
    <property type="match status" value="1"/>
</dbReference>
<evidence type="ECO:0000313" key="2">
    <source>
        <dbReference type="EMBL" id="NBI07606.1"/>
    </source>
</evidence>
<dbReference type="AlphaFoldDB" id="A0A845R1K8"/>
<reference evidence="2 3" key="1">
    <citation type="submission" date="2018-08" db="EMBL/GenBank/DDBJ databases">
        <title>Murine metabolic-syndrome-specific gut microbial biobank.</title>
        <authorList>
            <person name="Liu C."/>
        </authorList>
    </citation>
    <scope>NUCLEOTIDE SEQUENCE [LARGE SCALE GENOMIC DNA]</scope>
    <source>
        <strain evidence="2 3">583</strain>
    </source>
</reference>
<evidence type="ECO:0000259" key="1">
    <source>
        <dbReference type="Pfam" id="PF22751"/>
    </source>
</evidence>
<evidence type="ECO:0000313" key="3">
    <source>
        <dbReference type="Proteomes" id="UP000467132"/>
    </source>
</evidence>
<feature type="domain" description="DUF488" evidence="1">
    <location>
        <begin position="53"/>
        <end position="137"/>
    </location>
</feature>
<organism evidence="2 3">
    <name type="scientific">Senegalia massiliensis</name>
    <dbReference type="NCBI Taxonomy" id="1720316"/>
    <lineage>
        <taxon>Bacteria</taxon>
        <taxon>Bacillati</taxon>
        <taxon>Bacillota</taxon>
        <taxon>Clostridia</taxon>
        <taxon>Eubacteriales</taxon>
        <taxon>Clostridiaceae</taxon>
        <taxon>Senegalia</taxon>
    </lineage>
</organism>